<evidence type="ECO:0000313" key="2">
    <source>
        <dbReference type="Proteomes" id="UP000182235"/>
    </source>
</evidence>
<reference evidence="1 2" key="1">
    <citation type="submission" date="2015-07" db="EMBL/GenBank/DDBJ databases">
        <title>Emmonsia species relationships and genome sequence.</title>
        <authorList>
            <consortium name="The Broad Institute Genomics Platform"/>
            <person name="Cuomo C.A."/>
            <person name="Munoz J.F."/>
            <person name="Imamovic A."/>
            <person name="Priest M.E."/>
            <person name="Young S."/>
            <person name="Clay O.K."/>
            <person name="McEwen J.G."/>
        </authorList>
    </citation>
    <scope>NUCLEOTIDE SEQUENCE [LARGE SCALE GENOMIC DNA]</scope>
    <source>
        <strain evidence="1 2">UAMH 9510</strain>
    </source>
</reference>
<keyword evidence="2" id="KW-1185">Reference proteome</keyword>
<dbReference type="VEuPathDB" id="FungiDB:AJ78_07245"/>
<dbReference type="Proteomes" id="UP000182235">
    <property type="component" value="Unassembled WGS sequence"/>
</dbReference>
<accession>A0A1J9QAA4</accession>
<name>A0A1J9QAA4_9EURO</name>
<protein>
    <submittedName>
        <fullName evidence="1">Uncharacterized protein</fullName>
    </submittedName>
</protein>
<dbReference type="EMBL" id="LGRN01000447">
    <property type="protein sequence ID" value="OJD12109.1"/>
    <property type="molecule type" value="Genomic_DNA"/>
</dbReference>
<organism evidence="1 2">
    <name type="scientific">Emergomyces pasteurianus Ep9510</name>
    <dbReference type="NCBI Taxonomy" id="1447872"/>
    <lineage>
        <taxon>Eukaryota</taxon>
        <taxon>Fungi</taxon>
        <taxon>Dikarya</taxon>
        <taxon>Ascomycota</taxon>
        <taxon>Pezizomycotina</taxon>
        <taxon>Eurotiomycetes</taxon>
        <taxon>Eurotiomycetidae</taxon>
        <taxon>Onygenales</taxon>
        <taxon>Ajellomycetaceae</taxon>
        <taxon>Emergomyces</taxon>
    </lineage>
</organism>
<dbReference type="AlphaFoldDB" id="A0A1J9QAA4"/>
<sequence>MNYIYYTRTSVPSSTNKEWTWCDTSFSCYSDSNCRDFDDCLWYTSRNDSSRIHCGTALYPHTCWVYPDKDHTQAAIAKARQGKSWTWCNPDVTCFSNWECMSEQGSCFKIAKNDTKLIGCGDGVWPHSCWSYIG</sequence>
<comment type="caution">
    <text evidence="1">The sequence shown here is derived from an EMBL/GenBank/DDBJ whole genome shotgun (WGS) entry which is preliminary data.</text>
</comment>
<gene>
    <name evidence="1" type="ORF">AJ78_07245</name>
</gene>
<evidence type="ECO:0000313" key="1">
    <source>
        <dbReference type="EMBL" id="OJD12109.1"/>
    </source>
</evidence>
<proteinExistence type="predicted"/>